<dbReference type="InterPro" id="IPR056084">
    <property type="entry name" value="DUF7667"/>
</dbReference>
<dbReference type="Proteomes" id="UP000838821">
    <property type="component" value="Unassembled WGS sequence"/>
</dbReference>
<gene>
    <name evidence="1" type="ORF">PAECIP111891_04241</name>
</gene>
<evidence type="ECO:0000313" key="1">
    <source>
        <dbReference type="EMBL" id="CAH1215261.1"/>
    </source>
</evidence>
<dbReference type="EMBL" id="CAKMMW010000013">
    <property type="protein sequence ID" value="CAH1215261.1"/>
    <property type="molecule type" value="Genomic_DNA"/>
</dbReference>
<protein>
    <submittedName>
        <fullName evidence="1">Uncharacterized protein</fullName>
    </submittedName>
</protein>
<keyword evidence="2" id="KW-1185">Reference proteome</keyword>
<dbReference type="RefSeq" id="WP_236290280.1">
    <property type="nucleotide sequence ID" value="NZ_CAKMMW010000013.1"/>
</dbReference>
<reference evidence="1" key="1">
    <citation type="submission" date="2022-01" db="EMBL/GenBank/DDBJ databases">
        <authorList>
            <person name="Criscuolo A."/>
        </authorList>
    </citation>
    <scope>NUCLEOTIDE SEQUENCE</scope>
    <source>
        <strain evidence="1">CIP111891</strain>
    </source>
</reference>
<proteinExistence type="predicted"/>
<sequence length="83" mass="9650">MIGIHDIHRKLAVIVQMNTDEEGILHMDSVTIMQIIPLLKKNFELVWKHDGLKNLALEAQVLGDMRWVQEVCEQIEELELQMS</sequence>
<organism evidence="1 2">
    <name type="scientific">Paenibacillus allorhizoplanae</name>
    <dbReference type="NCBI Taxonomy" id="2905648"/>
    <lineage>
        <taxon>Bacteria</taxon>
        <taxon>Bacillati</taxon>
        <taxon>Bacillota</taxon>
        <taxon>Bacilli</taxon>
        <taxon>Bacillales</taxon>
        <taxon>Paenibacillaceae</taxon>
        <taxon>Paenibacillus</taxon>
    </lineage>
</organism>
<name>A0ABN8GT74_9BACL</name>
<dbReference type="Pfam" id="PF24704">
    <property type="entry name" value="DUF7667"/>
    <property type="match status" value="1"/>
</dbReference>
<accession>A0ABN8GT74</accession>
<comment type="caution">
    <text evidence="1">The sequence shown here is derived from an EMBL/GenBank/DDBJ whole genome shotgun (WGS) entry which is preliminary data.</text>
</comment>
<evidence type="ECO:0000313" key="2">
    <source>
        <dbReference type="Proteomes" id="UP000838821"/>
    </source>
</evidence>